<organism evidence="2 3">
    <name type="scientific">Phaeobacter italicus</name>
    <dbReference type="NCBI Taxonomy" id="481446"/>
    <lineage>
        <taxon>Bacteria</taxon>
        <taxon>Pseudomonadati</taxon>
        <taxon>Pseudomonadota</taxon>
        <taxon>Alphaproteobacteria</taxon>
        <taxon>Rhodobacterales</taxon>
        <taxon>Roseobacteraceae</taxon>
        <taxon>Phaeobacter</taxon>
    </lineage>
</organism>
<dbReference type="AlphaFoldDB" id="A0A0H5D5C8"/>
<feature type="transmembrane region" description="Helical" evidence="1">
    <location>
        <begin position="39"/>
        <end position="61"/>
    </location>
</feature>
<dbReference type="RefSeq" id="WP_050673997.1">
    <property type="nucleotide sequence ID" value="NZ_CVRL01000039.1"/>
</dbReference>
<protein>
    <submittedName>
        <fullName evidence="2">Putative integral membrane protein</fullName>
    </submittedName>
</protein>
<feature type="transmembrane region" description="Helical" evidence="1">
    <location>
        <begin position="6"/>
        <end position="27"/>
    </location>
</feature>
<dbReference type="InterPro" id="IPR018729">
    <property type="entry name" value="DUF2269_transmembrane"/>
</dbReference>
<keyword evidence="3" id="KW-1185">Reference proteome</keyword>
<name>A0A0H5D5C8_9RHOB</name>
<evidence type="ECO:0000256" key="1">
    <source>
        <dbReference type="SAM" id="Phobius"/>
    </source>
</evidence>
<keyword evidence="1" id="KW-0812">Transmembrane</keyword>
<reference evidence="3" key="1">
    <citation type="submission" date="2015-05" db="EMBL/GenBank/DDBJ databases">
        <authorList>
            <person name="Rodrigo-Torres Lidia"/>
            <person name="Arahal R.David."/>
        </authorList>
    </citation>
    <scope>NUCLEOTIDE SEQUENCE [LARGE SCALE GENOMIC DNA]</scope>
    <source>
        <strain evidence="3">CECT 7321</strain>
    </source>
</reference>
<keyword evidence="1" id="KW-1133">Transmembrane helix</keyword>
<feature type="transmembrane region" description="Helical" evidence="1">
    <location>
        <begin position="81"/>
        <end position="101"/>
    </location>
</feature>
<feature type="transmembrane region" description="Helical" evidence="1">
    <location>
        <begin position="130"/>
        <end position="150"/>
    </location>
</feature>
<gene>
    <name evidence="2" type="ORF">NIT7321_03076</name>
</gene>
<dbReference type="EMBL" id="CVRL01000039">
    <property type="protein sequence ID" value="CRL12204.1"/>
    <property type="molecule type" value="Genomic_DNA"/>
</dbReference>
<dbReference type="Pfam" id="PF10027">
    <property type="entry name" value="DUF2269"/>
    <property type="match status" value="1"/>
</dbReference>
<evidence type="ECO:0000313" key="3">
    <source>
        <dbReference type="Proteomes" id="UP000043764"/>
    </source>
</evidence>
<accession>A0A0H5D5C8</accession>
<sequence length="155" mass="17128">MTYEILLFLHIIGATVLLGTGAGIAFFMVISNLSNDPKLIAHVAGIVVLADTVFTASAAIIQPITGYFLAREVGWPLFEGWVALSLALYVLVGVFWLPVVWMQIQMRNLALTAQEAGIPLPARYHRLYRCWFAFGFPAFGAVLAIVWLMLTKPIF</sequence>
<dbReference type="Proteomes" id="UP000043764">
    <property type="component" value="Unassembled WGS sequence"/>
</dbReference>
<keyword evidence="1" id="KW-0472">Membrane</keyword>
<evidence type="ECO:0000313" key="2">
    <source>
        <dbReference type="EMBL" id="CRL12204.1"/>
    </source>
</evidence>
<proteinExistence type="predicted"/>